<evidence type="ECO:0000313" key="10">
    <source>
        <dbReference type="Proteomes" id="UP001454036"/>
    </source>
</evidence>
<evidence type="ECO:0000256" key="7">
    <source>
        <dbReference type="PROSITE-ProRule" id="PRU00325"/>
    </source>
</evidence>
<proteinExistence type="predicted"/>
<dbReference type="PROSITE" id="PS50966">
    <property type="entry name" value="ZF_SWIM"/>
    <property type="match status" value="1"/>
</dbReference>
<evidence type="ECO:0000256" key="3">
    <source>
        <dbReference type="ARBA" id="ARBA00022771"/>
    </source>
</evidence>
<accession>A0AAV3Q5G2</accession>
<dbReference type="AlphaFoldDB" id="A0AAV3Q5G2"/>
<reference evidence="9 10" key="1">
    <citation type="submission" date="2024-01" db="EMBL/GenBank/DDBJ databases">
        <title>The complete chloroplast genome sequence of Lithospermum erythrorhizon: insights into the phylogenetic relationship among Boraginaceae species and the maternal lineages of purple gromwells.</title>
        <authorList>
            <person name="Okada T."/>
            <person name="Watanabe K."/>
        </authorList>
    </citation>
    <scope>NUCLEOTIDE SEQUENCE [LARGE SCALE GENOMIC DNA]</scope>
</reference>
<name>A0AAV3Q5G2_LITER</name>
<evidence type="ECO:0000256" key="1">
    <source>
        <dbReference type="ARBA" id="ARBA00022578"/>
    </source>
</evidence>
<dbReference type="GO" id="GO:0006313">
    <property type="term" value="P:DNA transposition"/>
    <property type="evidence" value="ECO:0007669"/>
    <property type="project" value="InterPro"/>
</dbReference>
<evidence type="ECO:0000256" key="5">
    <source>
        <dbReference type="ARBA" id="ARBA00023125"/>
    </source>
</evidence>
<comment type="caution">
    <text evidence="9">The sequence shown here is derived from an EMBL/GenBank/DDBJ whole genome shotgun (WGS) entry which is preliminary data.</text>
</comment>
<sequence length="223" mass="25652">MTNHEDYVMISDKQKGLEQVIHEMFPNVAHRNCVQHIYCNFKKAMKKLKDVDEPAHKWLIDHADARDKPIITMLELVRSKIMERIQKRYVAMSRKLGIVCIKIKKILEKVVADSVGYTIIWNGKHGFEVKAHAEQYTVDVAKNWCSCGSWQLSGIPCSHSIPCLLHLRKFAIVIVKECYRKDTFLNIYSNVINPLNGMSLWDKDNAFPLQPPPHVKLAGSDIV</sequence>
<evidence type="ECO:0000313" key="9">
    <source>
        <dbReference type="EMBL" id="GAA0158416.1"/>
    </source>
</evidence>
<keyword evidence="10" id="KW-1185">Reference proteome</keyword>
<feature type="domain" description="SWIM-type" evidence="8">
    <location>
        <begin position="136"/>
        <end position="168"/>
    </location>
</feature>
<keyword evidence="4" id="KW-0862">Zinc</keyword>
<dbReference type="SMART" id="SM00575">
    <property type="entry name" value="ZnF_PMZ"/>
    <property type="match status" value="1"/>
</dbReference>
<keyword evidence="5" id="KW-0238">DNA-binding</keyword>
<dbReference type="GO" id="GO:0004803">
    <property type="term" value="F:transposase activity"/>
    <property type="evidence" value="ECO:0007669"/>
    <property type="project" value="InterPro"/>
</dbReference>
<dbReference type="InterPro" id="IPR001207">
    <property type="entry name" value="Transposase_mutator"/>
</dbReference>
<dbReference type="PANTHER" id="PTHR31973:SF187">
    <property type="entry name" value="MUTATOR TRANSPOSASE MUDRA PROTEIN"/>
    <property type="match status" value="1"/>
</dbReference>
<dbReference type="GO" id="GO:0003677">
    <property type="term" value="F:DNA binding"/>
    <property type="evidence" value="ECO:0007669"/>
    <property type="project" value="UniProtKB-KW"/>
</dbReference>
<dbReference type="InterPro" id="IPR007527">
    <property type="entry name" value="Znf_SWIM"/>
</dbReference>
<dbReference type="Proteomes" id="UP001454036">
    <property type="component" value="Unassembled WGS sequence"/>
</dbReference>
<dbReference type="EMBL" id="BAABME010019813">
    <property type="protein sequence ID" value="GAA0158416.1"/>
    <property type="molecule type" value="Genomic_DNA"/>
</dbReference>
<dbReference type="PANTHER" id="PTHR31973">
    <property type="entry name" value="POLYPROTEIN, PUTATIVE-RELATED"/>
    <property type="match status" value="1"/>
</dbReference>
<dbReference type="Pfam" id="PF00872">
    <property type="entry name" value="Transposase_mut"/>
    <property type="match status" value="1"/>
</dbReference>
<evidence type="ECO:0000256" key="4">
    <source>
        <dbReference type="ARBA" id="ARBA00022833"/>
    </source>
</evidence>
<evidence type="ECO:0000259" key="8">
    <source>
        <dbReference type="PROSITE" id="PS50966"/>
    </source>
</evidence>
<dbReference type="InterPro" id="IPR006564">
    <property type="entry name" value="Znf_PMZ"/>
</dbReference>
<evidence type="ECO:0000256" key="2">
    <source>
        <dbReference type="ARBA" id="ARBA00022723"/>
    </source>
</evidence>
<dbReference type="GO" id="GO:0008270">
    <property type="term" value="F:zinc ion binding"/>
    <property type="evidence" value="ECO:0007669"/>
    <property type="project" value="UniProtKB-KW"/>
</dbReference>
<keyword evidence="3 7" id="KW-0863">Zinc-finger</keyword>
<keyword evidence="6" id="KW-0233">DNA recombination</keyword>
<dbReference type="Pfam" id="PF04434">
    <property type="entry name" value="SWIM"/>
    <property type="match status" value="1"/>
</dbReference>
<gene>
    <name evidence="9" type="ORF">LIER_38643</name>
</gene>
<keyword evidence="1" id="KW-0815">Transposition</keyword>
<keyword evidence="2" id="KW-0479">Metal-binding</keyword>
<organism evidence="9 10">
    <name type="scientific">Lithospermum erythrorhizon</name>
    <name type="common">Purple gromwell</name>
    <name type="synonym">Lithospermum officinale var. erythrorhizon</name>
    <dbReference type="NCBI Taxonomy" id="34254"/>
    <lineage>
        <taxon>Eukaryota</taxon>
        <taxon>Viridiplantae</taxon>
        <taxon>Streptophyta</taxon>
        <taxon>Embryophyta</taxon>
        <taxon>Tracheophyta</taxon>
        <taxon>Spermatophyta</taxon>
        <taxon>Magnoliopsida</taxon>
        <taxon>eudicotyledons</taxon>
        <taxon>Gunneridae</taxon>
        <taxon>Pentapetalae</taxon>
        <taxon>asterids</taxon>
        <taxon>lamiids</taxon>
        <taxon>Boraginales</taxon>
        <taxon>Boraginaceae</taxon>
        <taxon>Boraginoideae</taxon>
        <taxon>Lithospermeae</taxon>
        <taxon>Lithospermum</taxon>
    </lineage>
</organism>
<evidence type="ECO:0000256" key="6">
    <source>
        <dbReference type="ARBA" id="ARBA00023172"/>
    </source>
</evidence>
<protein>
    <recommendedName>
        <fullName evidence="8">SWIM-type domain-containing protein</fullName>
    </recommendedName>
</protein>